<dbReference type="SUPFAM" id="SSF50494">
    <property type="entry name" value="Trypsin-like serine proteases"/>
    <property type="match status" value="1"/>
</dbReference>
<dbReference type="Proteomes" id="UP000789390">
    <property type="component" value="Unassembled WGS sequence"/>
</dbReference>
<keyword evidence="3" id="KW-1015">Disulfide bond</keyword>
<evidence type="ECO:0000256" key="1">
    <source>
        <dbReference type="ARBA" id="ARBA00004613"/>
    </source>
</evidence>
<evidence type="ECO:0000259" key="5">
    <source>
        <dbReference type="PROSITE" id="PS50240"/>
    </source>
</evidence>
<dbReference type="InterPro" id="IPR033116">
    <property type="entry name" value="TRYPSIN_SER"/>
</dbReference>
<dbReference type="PANTHER" id="PTHR24252">
    <property type="entry name" value="ACROSIN-RELATED"/>
    <property type="match status" value="1"/>
</dbReference>
<protein>
    <recommendedName>
        <fullName evidence="5">Peptidase S1 domain-containing protein</fullName>
    </recommendedName>
</protein>
<comment type="caution">
    <text evidence="6">The sequence shown here is derived from an EMBL/GenBank/DDBJ whole genome shotgun (WGS) entry which is preliminary data.</text>
</comment>
<dbReference type="AlphaFoldDB" id="A0A8J2WCJ4"/>
<proteinExistence type="predicted"/>
<dbReference type="GO" id="GO:0004252">
    <property type="term" value="F:serine-type endopeptidase activity"/>
    <property type="evidence" value="ECO:0007669"/>
    <property type="project" value="InterPro"/>
</dbReference>
<accession>A0A8J2WCJ4</accession>
<dbReference type="GO" id="GO:0005576">
    <property type="term" value="C:extracellular region"/>
    <property type="evidence" value="ECO:0007669"/>
    <property type="project" value="UniProtKB-SubCell"/>
</dbReference>
<gene>
    <name evidence="6" type="ORF">DGAL_LOCUS16830</name>
</gene>
<evidence type="ECO:0000256" key="3">
    <source>
        <dbReference type="ARBA" id="ARBA00023157"/>
    </source>
</evidence>
<dbReference type="PRINTS" id="PR00722">
    <property type="entry name" value="CHYMOTRYPSIN"/>
</dbReference>
<dbReference type="PROSITE" id="PS50240">
    <property type="entry name" value="TRYPSIN_DOM"/>
    <property type="match status" value="1"/>
</dbReference>
<dbReference type="PROSITE" id="PS00135">
    <property type="entry name" value="TRYPSIN_SER"/>
    <property type="match status" value="1"/>
</dbReference>
<dbReference type="InterPro" id="IPR001314">
    <property type="entry name" value="Peptidase_S1A"/>
</dbReference>
<dbReference type="EMBL" id="CAKKLH010000336">
    <property type="protein sequence ID" value="CAH0113028.1"/>
    <property type="molecule type" value="Genomic_DNA"/>
</dbReference>
<feature type="chain" id="PRO_5035234559" description="Peptidase S1 domain-containing protein" evidence="4">
    <location>
        <begin position="16"/>
        <end position="291"/>
    </location>
</feature>
<organism evidence="6 7">
    <name type="scientific">Daphnia galeata</name>
    <dbReference type="NCBI Taxonomy" id="27404"/>
    <lineage>
        <taxon>Eukaryota</taxon>
        <taxon>Metazoa</taxon>
        <taxon>Ecdysozoa</taxon>
        <taxon>Arthropoda</taxon>
        <taxon>Crustacea</taxon>
        <taxon>Branchiopoda</taxon>
        <taxon>Diplostraca</taxon>
        <taxon>Cladocera</taxon>
        <taxon>Anomopoda</taxon>
        <taxon>Daphniidae</taxon>
        <taxon>Daphnia</taxon>
    </lineage>
</organism>
<dbReference type="Gene3D" id="2.40.10.10">
    <property type="entry name" value="Trypsin-like serine proteases"/>
    <property type="match status" value="1"/>
</dbReference>
<dbReference type="SMART" id="SM00020">
    <property type="entry name" value="Tryp_SPc"/>
    <property type="match status" value="1"/>
</dbReference>
<evidence type="ECO:0000313" key="7">
    <source>
        <dbReference type="Proteomes" id="UP000789390"/>
    </source>
</evidence>
<reference evidence="6" key="1">
    <citation type="submission" date="2021-11" db="EMBL/GenBank/DDBJ databases">
        <authorList>
            <person name="Schell T."/>
        </authorList>
    </citation>
    <scope>NUCLEOTIDE SEQUENCE</scope>
    <source>
        <strain evidence="6">M5</strain>
    </source>
</reference>
<dbReference type="OrthoDB" id="10059102at2759"/>
<keyword evidence="2" id="KW-0964">Secreted</keyword>
<evidence type="ECO:0000256" key="2">
    <source>
        <dbReference type="ARBA" id="ARBA00022525"/>
    </source>
</evidence>
<dbReference type="GO" id="GO:0006508">
    <property type="term" value="P:proteolysis"/>
    <property type="evidence" value="ECO:0007669"/>
    <property type="project" value="InterPro"/>
</dbReference>
<feature type="domain" description="Peptidase S1" evidence="5">
    <location>
        <begin position="43"/>
        <end position="291"/>
    </location>
</feature>
<dbReference type="InterPro" id="IPR009003">
    <property type="entry name" value="Peptidase_S1_PA"/>
</dbReference>
<evidence type="ECO:0000256" key="4">
    <source>
        <dbReference type="SAM" id="SignalP"/>
    </source>
</evidence>
<dbReference type="FunFam" id="2.40.10.10:FF:000038">
    <property type="entry name" value="Serine protease"/>
    <property type="match status" value="1"/>
</dbReference>
<sequence length="291" mass="30745">MKIIILAALFACAMAMPKRMVMPRLPASVIMKGKYQLIPEDKIVGGTVVAPNSLPFQISLQRRSGVGSYSQSCGGSILDENTIIDAAHCVRGVDPTILRVVAGEHSLRTDSGLEQNRGVTRITIHENYRPLTFENDISLLFLDAPLDLTVPSAQPILLPPPTEEFDPAPGLMVSVSGWGTTSSGGVISDQLRSVEVPVVSDDVCNTAYGGTASSPEVYPSMICAGDISNGGVDSCQGDSGGPLYVTPLDGNAAEARQIGIVSWGQGCALAGYPGVYTQVSYFLDWIATNRV</sequence>
<comment type="subcellular location">
    <subcellularLocation>
        <location evidence="1">Secreted</location>
    </subcellularLocation>
</comment>
<evidence type="ECO:0000313" key="6">
    <source>
        <dbReference type="EMBL" id="CAH0113028.1"/>
    </source>
</evidence>
<dbReference type="CDD" id="cd00190">
    <property type="entry name" value="Tryp_SPc"/>
    <property type="match status" value="1"/>
</dbReference>
<keyword evidence="4" id="KW-0732">Signal</keyword>
<name>A0A8J2WCJ4_9CRUS</name>
<dbReference type="InterPro" id="IPR043504">
    <property type="entry name" value="Peptidase_S1_PA_chymotrypsin"/>
</dbReference>
<dbReference type="InterPro" id="IPR001254">
    <property type="entry name" value="Trypsin_dom"/>
</dbReference>
<keyword evidence="7" id="KW-1185">Reference proteome</keyword>
<feature type="signal peptide" evidence="4">
    <location>
        <begin position="1"/>
        <end position="15"/>
    </location>
</feature>
<dbReference type="PANTHER" id="PTHR24252:SF7">
    <property type="entry name" value="HYALIN"/>
    <property type="match status" value="1"/>
</dbReference>
<dbReference type="Pfam" id="PF00089">
    <property type="entry name" value="Trypsin"/>
    <property type="match status" value="1"/>
</dbReference>